<reference evidence="4 5" key="1">
    <citation type="submission" date="2020-09" db="EMBL/GenBank/DDBJ databases">
        <title>De no assembly of potato wild relative species, Solanum commersonii.</title>
        <authorList>
            <person name="Cho K."/>
        </authorList>
    </citation>
    <scope>NUCLEOTIDE SEQUENCE [LARGE SCALE GENOMIC DNA]</scope>
    <source>
        <strain evidence="4">LZ3.2</strain>
        <tissue evidence="4">Leaf</tissue>
    </source>
</reference>
<organism evidence="4 5">
    <name type="scientific">Solanum commersonii</name>
    <name type="common">Commerson's wild potato</name>
    <name type="synonym">Commerson's nightshade</name>
    <dbReference type="NCBI Taxonomy" id="4109"/>
    <lineage>
        <taxon>Eukaryota</taxon>
        <taxon>Viridiplantae</taxon>
        <taxon>Streptophyta</taxon>
        <taxon>Embryophyta</taxon>
        <taxon>Tracheophyta</taxon>
        <taxon>Spermatophyta</taxon>
        <taxon>Magnoliopsida</taxon>
        <taxon>eudicotyledons</taxon>
        <taxon>Gunneridae</taxon>
        <taxon>Pentapetalae</taxon>
        <taxon>asterids</taxon>
        <taxon>lamiids</taxon>
        <taxon>Solanales</taxon>
        <taxon>Solanaceae</taxon>
        <taxon>Solanoideae</taxon>
        <taxon>Solaneae</taxon>
        <taxon>Solanum</taxon>
    </lineage>
</organism>
<keyword evidence="2" id="KW-0326">Glycosidase</keyword>
<evidence type="ECO:0000313" key="5">
    <source>
        <dbReference type="Proteomes" id="UP000824120"/>
    </source>
</evidence>
<evidence type="ECO:0000256" key="1">
    <source>
        <dbReference type="ARBA" id="ARBA00022801"/>
    </source>
</evidence>
<dbReference type="OrthoDB" id="1316368at2759"/>
<dbReference type="GO" id="GO:0005975">
    <property type="term" value="P:carbohydrate metabolic process"/>
    <property type="evidence" value="ECO:0007669"/>
    <property type="project" value="InterPro"/>
</dbReference>
<comment type="caution">
    <text evidence="4">The sequence shown here is derived from an EMBL/GenBank/DDBJ whole genome shotgun (WGS) entry which is preliminary data.</text>
</comment>
<dbReference type="Gene3D" id="2.60.120.200">
    <property type="match status" value="1"/>
</dbReference>
<protein>
    <recommendedName>
        <fullName evidence="3">GH16 domain-containing protein</fullName>
    </recommendedName>
</protein>
<dbReference type="InterPro" id="IPR044791">
    <property type="entry name" value="Beta-glucanase/XTH"/>
</dbReference>
<dbReference type="Pfam" id="PF00722">
    <property type="entry name" value="Glyco_hydro_16"/>
    <property type="match status" value="1"/>
</dbReference>
<keyword evidence="1" id="KW-0378">Hydrolase</keyword>
<sequence>MKEKLKEMKLRVASHLFDEMSERNHVRIVHVFVGIKTKFSIELVGNGLVVPIWDPGISLKTLKLTGHTSNVREILIDMTSMFCLHRSSDNINRVGIRDGSVATIPTYSHVYSGTGSLSLHVTTSSSKKIMLFWSSILPLTLYDDSKRIATIYLSIHYWSVDGCTIRKASQRRGSVMARNLSTARVKASLAEQHVCKQCQPWSFGFILLVAIYSGPFNFGNRLKDGKATWLQITGTGLLVNWSTKTEVKLGAFSLGTFWKVEYARGTSIVDMVGLHILLSNTNDSAKLRDGAATVRTMVYGLYLTFDPGGMSIGLEKEAVGLHPIKIKHFNILHQHTCIFTGYVTSFFPILSWSRVYESKVISNIAYIVFLLTKKLALHLLHQQLGNFCWSILNTKEVECCFRRKKLYFLIATAPETRGLLHLFQFDPGISFLKKRCYLSDSEHNLVISTSGSPKYTTGILLSAYNAFSLSHWNDFETRREHLCLSNLAKGVFSLPLAEDSKKHIHLRSEHHISKGQIFVGKAFLEEFGEKNIIFVDLLTPCSTEIPLVCLGSVDLQKKLHVSTAEAEKLFDRIAELQTKMETILRKSTSLSLLCDIRETMAAKVNQSKSSIEAFAREVFKANRHIALGILARNNLMILFSLLALVLLCPVWADNFYQDVTVTFGDLRAQIQDGGRLLTFSSFHTYSIVWNSQQIIFLVDNIPIRVFNNHEALGVAFLKNQAMRVYASLWNADDWVTQGGRVKTDWSMVPFIASYRNFNPNACVWSALTDPILLHPFLRHLKHFFGFPHLNLHNGLILPKIESLTGKYCTILLIEFNSLDTGFVPR</sequence>
<gene>
    <name evidence="4" type="ORF">H5410_051185</name>
</gene>
<dbReference type="Proteomes" id="UP000824120">
    <property type="component" value="Chromosome 10"/>
</dbReference>
<dbReference type="EMBL" id="JACXVP010000010">
    <property type="protein sequence ID" value="KAG5580558.1"/>
    <property type="molecule type" value="Genomic_DNA"/>
</dbReference>
<evidence type="ECO:0000256" key="2">
    <source>
        <dbReference type="ARBA" id="ARBA00023295"/>
    </source>
</evidence>
<dbReference type="SUPFAM" id="SSF49899">
    <property type="entry name" value="Concanavalin A-like lectins/glucanases"/>
    <property type="match status" value="1"/>
</dbReference>
<name>A0A9J5X001_SOLCO</name>
<dbReference type="InterPro" id="IPR000757">
    <property type="entry name" value="Beta-glucanase-like"/>
</dbReference>
<feature type="domain" description="GH16" evidence="3">
    <location>
        <begin position="470"/>
        <end position="754"/>
    </location>
</feature>
<proteinExistence type="predicted"/>
<accession>A0A9J5X001</accession>
<dbReference type="InterPro" id="IPR013320">
    <property type="entry name" value="ConA-like_dom_sf"/>
</dbReference>
<dbReference type="PANTHER" id="PTHR31062">
    <property type="entry name" value="XYLOGLUCAN ENDOTRANSGLUCOSYLASE/HYDROLASE PROTEIN 8-RELATED"/>
    <property type="match status" value="1"/>
</dbReference>
<keyword evidence="5" id="KW-1185">Reference proteome</keyword>
<evidence type="ECO:0000259" key="3">
    <source>
        <dbReference type="PROSITE" id="PS51762"/>
    </source>
</evidence>
<dbReference type="GO" id="GO:0004553">
    <property type="term" value="F:hydrolase activity, hydrolyzing O-glycosyl compounds"/>
    <property type="evidence" value="ECO:0007669"/>
    <property type="project" value="InterPro"/>
</dbReference>
<dbReference type="AlphaFoldDB" id="A0A9J5X001"/>
<dbReference type="PROSITE" id="PS51762">
    <property type="entry name" value="GH16_2"/>
    <property type="match status" value="1"/>
</dbReference>
<evidence type="ECO:0000313" key="4">
    <source>
        <dbReference type="EMBL" id="KAG5580558.1"/>
    </source>
</evidence>